<keyword evidence="5" id="KW-1185">Reference proteome</keyword>
<dbReference type="InterPro" id="IPR013087">
    <property type="entry name" value="Znf_C2H2_type"/>
</dbReference>
<comment type="caution">
    <text evidence="4">The sequence shown here is derived from an EMBL/GenBank/DDBJ whole genome shotgun (WGS) entry which is preliminary data.</text>
</comment>
<dbReference type="AlphaFoldDB" id="A0A6L2PFR5"/>
<dbReference type="InParanoid" id="A0A6L2PFR5"/>
<evidence type="ECO:0000259" key="3">
    <source>
        <dbReference type="PROSITE" id="PS50157"/>
    </source>
</evidence>
<evidence type="ECO:0000313" key="4">
    <source>
        <dbReference type="EMBL" id="GFG30022.1"/>
    </source>
</evidence>
<protein>
    <recommendedName>
        <fullName evidence="3">C2H2-type domain-containing protein</fullName>
    </recommendedName>
</protein>
<reference evidence="5" key="1">
    <citation type="submission" date="2020-01" db="EMBL/GenBank/DDBJ databases">
        <title>Draft genome sequence of the Termite Coptotermes fromosanus.</title>
        <authorList>
            <person name="Itakura S."/>
            <person name="Yosikawa Y."/>
            <person name="Umezawa K."/>
        </authorList>
    </citation>
    <scope>NUCLEOTIDE SEQUENCE [LARGE SCALE GENOMIC DNA]</scope>
</reference>
<evidence type="ECO:0000313" key="5">
    <source>
        <dbReference type="Proteomes" id="UP000502823"/>
    </source>
</evidence>
<dbReference type="OrthoDB" id="6768927at2759"/>
<dbReference type="Proteomes" id="UP000502823">
    <property type="component" value="Unassembled WGS sequence"/>
</dbReference>
<dbReference type="Gene3D" id="3.30.160.60">
    <property type="entry name" value="Classic Zinc Finger"/>
    <property type="match status" value="1"/>
</dbReference>
<feature type="compositionally biased region" description="Basic and acidic residues" evidence="2">
    <location>
        <begin position="156"/>
        <end position="165"/>
    </location>
</feature>
<proteinExistence type="predicted"/>
<feature type="compositionally biased region" description="Polar residues" evidence="2">
    <location>
        <begin position="166"/>
        <end position="182"/>
    </location>
</feature>
<feature type="domain" description="C2H2-type" evidence="3">
    <location>
        <begin position="45"/>
        <end position="73"/>
    </location>
</feature>
<feature type="non-terminal residue" evidence="4">
    <location>
        <position position="460"/>
    </location>
</feature>
<feature type="compositionally biased region" description="Basic residues" evidence="2">
    <location>
        <begin position="315"/>
        <end position="324"/>
    </location>
</feature>
<dbReference type="EMBL" id="BLKM01010406">
    <property type="protein sequence ID" value="GFG30022.1"/>
    <property type="molecule type" value="Genomic_DNA"/>
</dbReference>
<dbReference type="GO" id="GO:0008270">
    <property type="term" value="F:zinc ion binding"/>
    <property type="evidence" value="ECO:0007669"/>
    <property type="project" value="UniProtKB-KW"/>
</dbReference>
<organism evidence="4 5">
    <name type="scientific">Coptotermes formosanus</name>
    <name type="common">Formosan subterranean termite</name>
    <dbReference type="NCBI Taxonomy" id="36987"/>
    <lineage>
        <taxon>Eukaryota</taxon>
        <taxon>Metazoa</taxon>
        <taxon>Ecdysozoa</taxon>
        <taxon>Arthropoda</taxon>
        <taxon>Hexapoda</taxon>
        <taxon>Insecta</taxon>
        <taxon>Pterygota</taxon>
        <taxon>Neoptera</taxon>
        <taxon>Polyneoptera</taxon>
        <taxon>Dictyoptera</taxon>
        <taxon>Blattodea</taxon>
        <taxon>Blattoidea</taxon>
        <taxon>Termitoidae</taxon>
        <taxon>Rhinotermitidae</taxon>
        <taxon>Coptotermes</taxon>
    </lineage>
</organism>
<gene>
    <name evidence="4" type="ORF">Cfor_07907</name>
</gene>
<dbReference type="PROSITE" id="PS50157">
    <property type="entry name" value="ZINC_FINGER_C2H2_2"/>
    <property type="match status" value="1"/>
</dbReference>
<name>A0A6L2PFR5_COPFO</name>
<feature type="region of interest" description="Disordered" evidence="2">
    <location>
        <begin position="308"/>
        <end position="333"/>
    </location>
</feature>
<sequence>MRIHHRGLDVSYACNACGKPYQNKHAAQCHVPKCKGPPTDVGKDTICNICNQAFKTQRGLSQHERLAHPLERNAKRVEAARKRTIRDLYKGYGKVWTKEEVESMIRLEISLQGHPQIAKQMMAHLPGKTAKQIRDKRKEVTYKALVETYKLTQQDPAEHRPDSIERTTSNSESESDASQQGGRFSIREAEVAPGPGGVVDGDQLVAGSPHPSARMDAERSIGFENGETTQPNIVVNDGLNNNTSVNREWRDEIIQQALDESRDGSTLTEKWRDLHSKMISKLTEISENEGLITQDEIDDIYEEVLTQVGSPQARRSNKRKRSKINRTLPGSKRRKKKYIYARTQDLFRKNPGLLAKYIREGISWHEERDSNSLKMDEIKAFYTSLWGTDPQITIPFSSNGSGQTALDIGDVLRAITSRDISERLNRIRKSTASGLDGIERKHIISQDIKEILRVLFNMIL</sequence>
<evidence type="ECO:0000256" key="2">
    <source>
        <dbReference type="SAM" id="MobiDB-lite"/>
    </source>
</evidence>
<keyword evidence="1" id="KW-0479">Metal-binding</keyword>
<evidence type="ECO:0000256" key="1">
    <source>
        <dbReference type="PROSITE-ProRule" id="PRU00042"/>
    </source>
</evidence>
<dbReference type="PROSITE" id="PS00028">
    <property type="entry name" value="ZINC_FINGER_C2H2_1"/>
    <property type="match status" value="1"/>
</dbReference>
<accession>A0A6L2PFR5</accession>
<keyword evidence="1" id="KW-0863">Zinc-finger</keyword>
<keyword evidence="1" id="KW-0862">Zinc</keyword>
<feature type="region of interest" description="Disordered" evidence="2">
    <location>
        <begin position="151"/>
        <end position="215"/>
    </location>
</feature>